<keyword evidence="13" id="KW-0804">Transcription</keyword>
<dbReference type="GO" id="GO:0016760">
    <property type="term" value="F:cellulose synthase (UDP-forming) activity"/>
    <property type="evidence" value="ECO:0007669"/>
    <property type="project" value="InterPro"/>
</dbReference>
<evidence type="ECO:0000256" key="4">
    <source>
        <dbReference type="ARBA" id="ARBA00022676"/>
    </source>
</evidence>
<feature type="transmembrane region" description="Helical" evidence="22">
    <location>
        <begin position="1019"/>
        <end position="1041"/>
    </location>
</feature>
<dbReference type="HOGENOM" id="CLU_001418_3_0_1"/>
<evidence type="ECO:0000256" key="21">
    <source>
        <dbReference type="SAM" id="MobiDB-lite"/>
    </source>
</evidence>
<feature type="active site" evidence="18">
    <location>
        <position position="352"/>
    </location>
</feature>
<sequence length="1145" mass="124948">MITNSIAMAVEIYSMLPRILYIFFDLAISLAGMDSDDEEIGRVPEFGLALPGTSSSPASTSGRGNIRAAGDAAVTAAGTSSSPAAQASVASSSSGRRRGRSPADKEHRRLKRLLRNRVSAQQARERKKAYMSELEVKVKDLERSNSELEERLSTLQNENQMLRQVLKNTTANRRGPDSSAGGDSYSEMDGESPEIMPVECPDPETASSESGDEHGIPEPLSSRLPIPSGELNLYRAAVALRLVLLAAFFHYRVTHPVADAHALWATSVACELWLAASWLIGQVPKLSPANRVTYLDRLASRYEKDGEASRLAGVDVFVTAAREAPLATANTVLSVLAADYPAGGVACYVHDDGADMLVFESLFEAAGFARRWIPFCRRHGVEPRAPEFYFARGVDYLRDRAAPSFVKDRRAMKREYEEFKVRMNYLAAKARKVPEEGWIMSDGTPWPGNNPRDHPAMIQVLLGHPGDRDVDGGELPRLFYVSREKRPGFRHHGKAGAMNALLRVSAVLTNGAYVLNLDCDHCVNNSSTLREAMCFLMDPVAGNRTCFVQFALRDGDGDGDDDGGDSVFFDIEMRCLDGIQGPVYVGSGCCFSRKALYGFEPAAAEDGDDMETSANWRRMCCFGREKRTSAMRRSMSALPLLDSEDDSDEQEEAAGRRRLRAYRAALQRHFGQSPAFIASAFREQGRRGGDGGLLDATVARSRSLLKEAIHVVSCAFEERTRWGKEIGWVYGGIGGDGAGVATGFKMHVRGWSSAYCSPALPAFRSYSRASPTDVLAGASRRAVAAMGILLSRRHSPVWAGWGGGRLGLLQRLGYVSRIPYPLASLPLTVYCALPAVCLLTGKSTFPGDVSYYDGVLLILLLFSVAASVVLELRWSRVPLRAWWRDEKLWVVTATSAGLAAVFQGILSACTGIDVAFSFSTETAASPTKRPPGKEEEPLASETPTRTVRWTNLLVPPTSVVVANLAGVVVAVAYGVDHGYYQSWGALGAKLALAGWVVAHLQGFLRGLLAQRDRAPPTIVLLWSVVFVSVVLLLWVHAASFLTPTAPHPSLACYLPPFGLPNFGPAHKWSHTTSSHVFNLWKTVSCSYDIGADPPHQIQPNLSRSPKMGRGLLIHSIFPFRFSQNWTSPQNMRKNGRTSSSVGHHR</sequence>
<feature type="transmembrane region" description="Helical" evidence="22">
    <location>
        <begin position="979"/>
        <end position="998"/>
    </location>
</feature>
<dbReference type="Gene3D" id="1.20.5.490">
    <property type="entry name" value="Single helix bin"/>
    <property type="match status" value="1"/>
</dbReference>
<feature type="binding site" evidence="19">
    <location>
        <position position="352"/>
    </location>
    <ligand>
        <name>UDP-alpha-D-glucose</name>
        <dbReference type="ChEBI" id="CHEBI:58885"/>
    </ligand>
</feature>
<dbReference type="PANTHER" id="PTHR13301">
    <property type="entry name" value="X-BOX TRANSCRIPTION FACTOR-RELATED"/>
    <property type="match status" value="1"/>
</dbReference>
<dbReference type="SUPFAM" id="SSF57959">
    <property type="entry name" value="Leucine zipper domain"/>
    <property type="match status" value="1"/>
</dbReference>
<dbReference type="GO" id="GO:0003700">
    <property type="term" value="F:DNA-binding transcription factor activity"/>
    <property type="evidence" value="ECO:0007669"/>
    <property type="project" value="InterPro"/>
</dbReference>
<feature type="binding site" evidence="19">
    <location>
        <position position="323"/>
    </location>
    <ligand>
        <name>UDP-alpha-D-glucose</name>
        <dbReference type="ChEBI" id="CHEBI:58885"/>
    </ligand>
</feature>
<dbReference type="Gene3D" id="3.90.550.10">
    <property type="entry name" value="Spore Coat Polysaccharide Biosynthesis Protein SpsA, Chain A"/>
    <property type="match status" value="1"/>
</dbReference>
<keyword evidence="11 22" id="KW-0472">Membrane</keyword>
<keyword evidence="5" id="KW-0808">Transferase</keyword>
<evidence type="ECO:0000256" key="12">
    <source>
        <dbReference type="ARBA" id="ARBA00023159"/>
    </source>
</evidence>
<keyword evidence="6 22" id="KW-0812">Transmembrane</keyword>
<keyword evidence="17" id="KW-0607">Phytochrome signaling pathway</keyword>
<evidence type="ECO:0000256" key="19">
    <source>
        <dbReference type="PIRSR" id="PIRSR605150-2"/>
    </source>
</evidence>
<organism evidence="24">
    <name type="scientific">Oryza punctata</name>
    <name type="common">Red rice</name>
    <dbReference type="NCBI Taxonomy" id="4537"/>
    <lineage>
        <taxon>Eukaryota</taxon>
        <taxon>Viridiplantae</taxon>
        <taxon>Streptophyta</taxon>
        <taxon>Embryophyta</taxon>
        <taxon>Tracheophyta</taxon>
        <taxon>Spermatophyta</taxon>
        <taxon>Magnoliopsida</taxon>
        <taxon>Liliopsida</taxon>
        <taxon>Poales</taxon>
        <taxon>Poaceae</taxon>
        <taxon>BOP clade</taxon>
        <taxon>Oryzoideae</taxon>
        <taxon>Oryzeae</taxon>
        <taxon>Oryzinae</taxon>
        <taxon>Oryza</taxon>
    </lineage>
</organism>
<evidence type="ECO:0000256" key="7">
    <source>
        <dbReference type="ARBA" id="ARBA00022843"/>
    </source>
</evidence>
<feature type="transmembrane region" description="Helical" evidence="22">
    <location>
        <begin position="854"/>
        <end position="874"/>
    </location>
</feature>
<dbReference type="STRING" id="4537.A0A0E0LD90"/>
<evidence type="ECO:0000256" key="14">
    <source>
        <dbReference type="ARBA" id="ARBA00023242"/>
    </source>
</evidence>
<feature type="binding site" evidence="20">
    <location>
        <position position="494"/>
    </location>
    <ligand>
        <name>Mn(2+)</name>
        <dbReference type="ChEBI" id="CHEBI:29035"/>
    </ligand>
</feature>
<evidence type="ECO:0000256" key="10">
    <source>
        <dbReference type="ARBA" id="ARBA00023125"/>
    </source>
</evidence>
<evidence type="ECO:0000259" key="23">
    <source>
        <dbReference type="PROSITE" id="PS50217"/>
    </source>
</evidence>
<dbReference type="GO" id="GO:0009585">
    <property type="term" value="P:red, far-red light phototransduction"/>
    <property type="evidence" value="ECO:0007669"/>
    <property type="project" value="UniProtKB-KW"/>
</dbReference>
<dbReference type="GO" id="GO:0012505">
    <property type="term" value="C:endomembrane system"/>
    <property type="evidence" value="ECO:0007669"/>
    <property type="project" value="UniProtKB-SubCell"/>
</dbReference>
<dbReference type="InterPro" id="IPR004827">
    <property type="entry name" value="bZIP"/>
</dbReference>
<dbReference type="eggNOG" id="KOG1414">
    <property type="taxonomic scope" value="Eukaryota"/>
</dbReference>
<dbReference type="Proteomes" id="UP000026962">
    <property type="component" value="Chromosome 6"/>
</dbReference>
<evidence type="ECO:0000256" key="2">
    <source>
        <dbReference type="ARBA" id="ARBA00004127"/>
    </source>
</evidence>
<feature type="region of interest" description="Disordered" evidence="21">
    <location>
        <begin position="47"/>
        <end position="129"/>
    </location>
</feature>
<evidence type="ECO:0000313" key="24">
    <source>
        <dbReference type="EnsemblPlants" id="OPUNC06G18440.1"/>
    </source>
</evidence>
<dbReference type="CDD" id="cd14704">
    <property type="entry name" value="bZIP_HY5-like"/>
    <property type="match status" value="1"/>
</dbReference>
<feature type="transmembrane region" description="Helical" evidence="22">
    <location>
        <begin position="952"/>
        <end position="973"/>
    </location>
</feature>
<dbReference type="PROSITE" id="PS00036">
    <property type="entry name" value="BZIP_BASIC"/>
    <property type="match status" value="1"/>
</dbReference>
<dbReference type="Gramene" id="OPUNC06G18440.1">
    <property type="protein sequence ID" value="OPUNC06G18440.1"/>
    <property type="gene ID" value="OPUNC06G18440"/>
</dbReference>
<evidence type="ECO:0000256" key="16">
    <source>
        <dbReference type="ARBA" id="ARBA00070194"/>
    </source>
</evidence>
<feature type="domain" description="BZIP" evidence="23">
    <location>
        <begin position="106"/>
        <end position="169"/>
    </location>
</feature>
<reference evidence="24" key="2">
    <citation type="submission" date="2018-05" db="EMBL/GenBank/DDBJ databases">
        <title>OpunRS2 (Oryza punctata Reference Sequence Version 2).</title>
        <authorList>
            <person name="Zhang J."/>
            <person name="Kudrna D."/>
            <person name="Lee S."/>
            <person name="Talag J."/>
            <person name="Welchert J."/>
            <person name="Wing R.A."/>
        </authorList>
    </citation>
    <scope>NUCLEOTIDE SEQUENCE [LARGE SCALE GENOMIC DNA]</scope>
</reference>
<dbReference type="SUPFAM" id="SSF53448">
    <property type="entry name" value="Nucleotide-diphospho-sugar transferases"/>
    <property type="match status" value="1"/>
</dbReference>
<evidence type="ECO:0000256" key="15">
    <source>
        <dbReference type="ARBA" id="ARBA00023316"/>
    </source>
</evidence>
<keyword evidence="8 22" id="KW-1133">Transmembrane helix</keyword>
<evidence type="ECO:0000256" key="1">
    <source>
        <dbReference type="ARBA" id="ARBA00004123"/>
    </source>
</evidence>
<dbReference type="Pfam" id="PF00170">
    <property type="entry name" value="bZIP_1"/>
    <property type="match status" value="1"/>
</dbReference>
<keyword evidence="15" id="KW-0961">Cell wall biogenesis/degradation</keyword>
<keyword evidence="10" id="KW-0238">DNA-binding</keyword>
<dbReference type="EnsemblPlants" id="OPUNC06G18440.1">
    <property type="protein sequence ID" value="OPUNC06G18440.1"/>
    <property type="gene ID" value="OPUNC06G18440"/>
</dbReference>
<evidence type="ECO:0000256" key="3">
    <source>
        <dbReference type="ARBA" id="ARBA00007163"/>
    </source>
</evidence>
<evidence type="ECO:0000313" key="25">
    <source>
        <dbReference type="Proteomes" id="UP000026962"/>
    </source>
</evidence>
<dbReference type="InterPro" id="IPR029044">
    <property type="entry name" value="Nucleotide-diphossugar_trans"/>
</dbReference>
<evidence type="ECO:0000256" key="22">
    <source>
        <dbReference type="SAM" id="Phobius"/>
    </source>
</evidence>
<dbReference type="GO" id="GO:0030244">
    <property type="term" value="P:cellulose biosynthetic process"/>
    <property type="evidence" value="ECO:0007669"/>
    <property type="project" value="InterPro"/>
</dbReference>
<reference evidence="24" key="1">
    <citation type="submission" date="2015-04" db="UniProtKB">
        <authorList>
            <consortium name="EnsemblPlants"/>
        </authorList>
    </citation>
    <scope>IDENTIFICATION</scope>
</reference>
<evidence type="ECO:0000256" key="6">
    <source>
        <dbReference type="ARBA" id="ARBA00022692"/>
    </source>
</evidence>
<evidence type="ECO:0000256" key="9">
    <source>
        <dbReference type="ARBA" id="ARBA00023015"/>
    </source>
</evidence>
<dbReference type="GO" id="GO:0005634">
    <property type="term" value="C:nucleus"/>
    <property type="evidence" value="ECO:0007669"/>
    <property type="project" value="UniProtKB-SubCell"/>
</dbReference>
<dbReference type="PROSITE" id="PS50217">
    <property type="entry name" value="BZIP"/>
    <property type="match status" value="1"/>
</dbReference>
<feature type="active site" evidence="18">
    <location>
        <position position="736"/>
    </location>
</feature>
<evidence type="ECO:0000256" key="20">
    <source>
        <dbReference type="PIRSR" id="PIRSR605150-3"/>
    </source>
</evidence>
<keyword evidence="4" id="KW-0328">Glycosyltransferase</keyword>
<dbReference type="SMART" id="SM00338">
    <property type="entry name" value="BRLZ"/>
    <property type="match status" value="1"/>
</dbReference>
<feature type="compositionally biased region" description="Low complexity" evidence="21">
    <location>
        <begin position="48"/>
        <end position="94"/>
    </location>
</feature>
<feature type="binding site" evidence="20">
    <location>
        <position position="518"/>
    </location>
    <ligand>
        <name>Mn(2+)</name>
        <dbReference type="ChEBI" id="CHEBI:29035"/>
    </ligand>
</feature>
<evidence type="ECO:0000256" key="17">
    <source>
        <dbReference type="ARBA" id="ARBA00084091"/>
    </source>
</evidence>
<name>A0A0E0LD90_ORYPU</name>
<evidence type="ECO:0000256" key="11">
    <source>
        <dbReference type="ARBA" id="ARBA00023136"/>
    </source>
</evidence>
<dbReference type="InterPro" id="IPR046347">
    <property type="entry name" value="bZIP_sf"/>
</dbReference>
<dbReference type="Pfam" id="PF03552">
    <property type="entry name" value="Cellulose_synt"/>
    <property type="match status" value="1"/>
</dbReference>
<feature type="transmembrane region" description="Helical" evidence="22">
    <location>
        <begin position="820"/>
        <end position="842"/>
    </location>
</feature>
<dbReference type="GO" id="GO:0071669">
    <property type="term" value="P:plant-type cell wall organization or biogenesis"/>
    <property type="evidence" value="ECO:0007669"/>
    <property type="project" value="UniProtKB-ARBA"/>
</dbReference>
<feature type="region of interest" description="Disordered" evidence="21">
    <location>
        <begin position="167"/>
        <end position="222"/>
    </location>
</feature>
<protein>
    <recommendedName>
        <fullName evidence="16">Transcription factor HY5</fullName>
    </recommendedName>
</protein>
<evidence type="ECO:0000256" key="8">
    <source>
        <dbReference type="ARBA" id="ARBA00022989"/>
    </source>
</evidence>
<evidence type="ECO:0000256" key="13">
    <source>
        <dbReference type="ARBA" id="ARBA00023163"/>
    </source>
</evidence>
<dbReference type="GO" id="GO:0003677">
    <property type="term" value="F:DNA binding"/>
    <property type="evidence" value="ECO:0007669"/>
    <property type="project" value="UniProtKB-KW"/>
</dbReference>
<evidence type="ECO:0000256" key="5">
    <source>
        <dbReference type="ARBA" id="ARBA00022679"/>
    </source>
</evidence>
<dbReference type="GO" id="GO:0071555">
    <property type="term" value="P:cell wall organization"/>
    <property type="evidence" value="ECO:0007669"/>
    <property type="project" value="UniProtKB-KW"/>
</dbReference>
<proteinExistence type="inferred from homology"/>
<dbReference type="AlphaFoldDB" id="A0A0E0LD90"/>
<keyword evidence="9" id="KW-0805">Transcription regulation</keyword>
<keyword evidence="12" id="KW-0010">Activator</keyword>
<dbReference type="InterPro" id="IPR005150">
    <property type="entry name" value="Cellulose_synth"/>
</dbReference>
<comment type="subcellular location">
    <subcellularLocation>
        <location evidence="2">Endomembrane system</location>
        <topology evidence="2">Multi-pass membrane protein</topology>
    </subcellularLocation>
    <subcellularLocation>
        <location evidence="1">Nucleus</location>
    </subcellularLocation>
</comment>
<dbReference type="GO" id="GO:0016020">
    <property type="term" value="C:membrane"/>
    <property type="evidence" value="ECO:0007669"/>
    <property type="project" value="InterPro"/>
</dbReference>
<dbReference type="OMA" id="WWRDEKL"/>
<accession>A0A0E0LD90</accession>
<evidence type="ECO:0000256" key="18">
    <source>
        <dbReference type="PIRSR" id="PIRSR605150-1"/>
    </source>
</evidence>
<keyword evidence="7" id="KW-0832">Ubl conjugation</keyword>
<dbReference type="FunFam" id="1.20.5.490:FF:000004">
    <property type="entry name" value="Transcription factor HY5"/>
    <property type="match status" value="1"/>
</dbReference>
<keyword evidence="14" id="KW-0539">Nucleus</keyword>
<keyword evidence="25" id="KW-1185">Reference proteome</keyword>
<comment type="similarity">
    <text evidence="3">Belongs to the bZIP family.</text>
</comment>